<dbReference type="InterPro" id="IPR051472">
    <property type="entry name" value="T3SS_Stator/FliH"/>
</dbReference>
<evidence type="ECO:0000256" key="3">
    <source>
        <dbReference type="ARBA" id="ARBA00022448"/>
    </source>
</evidence>
<keyword evidence="3" id="KW-0813">Transport</keyword>
<accession>A0A937X2X1</accession>
<feature type="non-terminal residue" evidence="8">
    <location>
        <position position="1"/>
    </location>
</feature>
<dbReference type="SUPFAM" id="SSF160527">
    <property type="entry name" value="V-type ATPase subunit E-like"/>
    <property type="match status" value="1"/>
</dbReference>
<dbReference type="AlphaFoldDB" id="A0A937X2X1"/>
<evidence type="ECO:0000313" key="9">
    <source>
        <dbReference type="Proteomes" id="UP000703893"/>
    </source>
</evidence>
<dbReference type="PANTHER" id="PTHR34982:SF1">
    <property type="entry name" value="FLAGELLAR ASSEMBLY PROTEIN FLIH"/>
    <property type="match status" value="1"/>
</dbReference>
<protein>
    <recommendedName>
        <fullName evidence="7">Flagellar assembly protein FliH/Type III secretion system HrpE domain-containing protein</fullName>
    </recommendedName>
</protein>
<dbReference type="PANTHER" id="PTHR34982">
    <property type="entry name" value="YOP PROTEINS TRANSLOCATION PROTEIN L"/>
    <property type="match status" value="1"/>
</dbReference>
<evidence type="ECO:0000256" key="4">
    <source>
        <dbReference type="ARBA" id="ARBA00022795"/>
    </source>
</evidence>
<evidence type="ECO:0000313" key="8">
    <source>
        <dbReference type="EMBL" id="MBM3274288.1"/>
    </source>
</evidence>
<evidence type="ECO:0000256" key="1">
    <source>
        <dbReference type="ARBA" id="ARBA00003041"/>
    </source>
</evidence>
<dbReference type="EMBL" id="VGJX01000172">
    <property type="protein sequence ID" value="MBM3274288.1"/>
    <property type="molecule type" value="Genomic_DNA"/>
</dbReference>
<dbReference type="InterPro" id="IPR018035">
    <property type="entry name" value="Flagellar_FliH/T3SS_HrpE"/>
</dbReference>
<comment type="caution">
    <text evidence="8">The sequence shown here is derived from an EMBL/GenBank/DDBJ whole genome shotgun (WGS) entry which is preliminary data.</text>
</comment>
<dbReference type="GO" id="GO:0044781">
    <property type="term" value="P:bacterial-type flagellum organization"/>
    <property type="evidence" value="ECO:0007669"/>
    <property type="project" value="UniProtKB-KW"/>
</dbReference>
<sequence length="290" mass="31756">LDAVVPGLERQAAAQAELDAAAAASRARWRELAGAEEQIAALLANFDLPESAAAKVLADREQLLAEARLQAARLLTDAQEDAARIRADAEAQGAQTLEDFEVTRQERFEQLRAEAAAAGYTEGRAQADEEGAKIVEEAIETLNRARLSYPRAVKDNQEKLIELALQVAEKVIAEEIAARPDLVLQTLDSALVRVTDMESVTIRVNPDDLPIVQEKEEEYRDLLAQVKKLEFTSSPKIARGGVFIETSSGSVDATIKTQLSVISEVFRATRRELEEIMDAEGEAFDELNES</sequence>
<gene>
    <name evidence="8" type="ORF">FJZ00_03990</name>
</gene>
<feature type="domain" description="Flagellar assembly protein FliH/Type III secretion system HrpE" evidence="7">
    <location>
        <begin position="154"/>
        <end position="260"/>
    </location>
</feature>
<name>A0A937X2X1_9BACT</name>
<proteinExistence type="inferred from homology"/>
<dbReference type="GO" id="GO:0005829">
    <property type="term" value="C:cytosol"/>
    <property type="evidence" value="ECO:0007669"/>
    <property type="project" value="TreeGrafter"/>
</dbReference>
<keyword evidence="6" id="KW-1006">Bacterial flagellum protein export</keyword>
<reference evidence="8 9" key="1">
    <citation type="submission" date="2019-03" db="EMBL/GenBank/DDBJ databases">
        <title>Lake Tanganyika Metagenome-Assembled Genomes (MAGs).</title>
        <authorList>
            <person name="Tran P."/>
        </authorList>
    </citation>
    <scope>NUCLEOTIDE SEQUENCE [LARGE SCALE GENOMIC DNA]</scope>
    <source>
        <strain evidence="8">K_DeepCast_65m_m2_236</strain>
    </source>
</reference>
<keyword evidence="4" id="KW-1005">Bacterial flagellum biogenesis</keyword>
<evidence type="ECO:0000256" key="2">
    <source>
        <dbReference type="ARBA" id="ARBA00006602"/>
    </source>
</evidence>
<evidence type="ECO:0000256" key="5">
    <source>
        <dbReference type="ARBA" id="ARBA00022927"/>
    </source>
</evidence>
<dbReference type="GO" id="GO:0015031">
    <property type="term" value="P:protein transport"/>
    <property type="evidence" value="ECO:0007669"/>
    <property type="project" value="UniProtKB-KW"/>
</dbReference>
<comment type="similarity">
    <text evidence="2">Belongs to the FliH family.</text>
</comment>
<dbReference type="Proteomes" id="UP000703893">
    <property type="component" value="Unassembled WGS sequence"/>
</dbReference>
<comment type="function">
    <text evidence="1">Needed for flagellar regrowth and assembly.</text>
</comment>
<evidence type="ECO:0000259" key="7">
    <source>
        <dbReference type="Pfam" id="PF02108"/>
    </source>
</evidence>
<organism evidence="8 9">
    <name type="scientific">Candidatus Tanganyikabacteria bacterium</name>
    <dbReference type="NCBI Taxonomy" id="2961651"/>
    <lineage>
        <taxon>Bacteria</taxon>
        <taxon>Bacillati</taxon>
        <taxon>Candidatus Sericytochromatia</taxon>
        <taxon>Candidatus Tanganyikabacteria</taxon>
    </lineage>
</organism>
<dbReference type="Pfam" id="PF02108">
    <property type="entry name" value="FliH"/>
    <property type="match status" value="1"/>
</dbReference>
<evidence type="ECO:0000256" key="6">
    <source>
        <dbReference type="ARBA" id="ARBA00023225"/>
    </source>
</evidence>
<keyword evidence="5" id="KW-0653">Protein transport</keyword>